<feature type="domain" description="ABC transporter" evidence="6">
    <location>
        <begin position="7"/>
        <end position="255"/>
    </location>
</feature>
<dbReference type="SUPFAM" id="SSF52540">
    <property type="entry name" value="P-loop containing nucleoside triphosphate hydrolases"/>
    <property type="match status" value="1"/>
</dbReference>
<name>A0ABV2R0W7_9HYPH</name>
<evidence type="ECO:0000256" key="3">
    <source>
        <dbReference type="ARBA" id="ARBA00022448"/>
    </source>
</evidence>
<evidence type="ECO:0000313" key="8">
    <source>
        <dbReference type="Proteomes" id="UP001549321"/>
    </source>
</evidence>
<evidence type="ECO:0000256" key="5">
    <source>
        <dbReference type="ARBA" id="ARBA00022840"/>
    </source>
</evidence>
<dbReference type="SMART" id="SM00382">
    <property type="entry name" value="AAA"/>
    <property type="match status" value="1"/>
</dbReference>
<comment type="similarity">
    <text evidence="2">Belongs to the ABC transporter superfamily.</text>
</comment>
<dbReference type="Pfam" id="PF08352">
    <property type="entry name" value="oligo_HPY"/>
    <property type="match status" value="1"/>
</dbReference>
<dbReference type="Gene3D" id="3.40.50.300">
    <property type="entry name" value="P-loop containing nucleotide triphosphate hydrolases"/>
    <property type="match status" value="1"/>
</dbReference>
<dbReference type="Pfam" id="PF00005">
    <property type="entry name" value="ABC_tran"/>
    <property type="match status" value="1"/>
</dbReference>
<dbReference type="CDD" id="cd03257">
    <property type="entry name" value="ABC_NikE_OppD_transporters"/>
    <property type="match status" value="1"/>
</dbReference>
<reference evidence="7 8" key="1">
    <citation type="submission" date="2024-06" db="EMBL/GenBank/DDBJ databases">
        <title>Sorghum-associated microbial communities from plants grown in Nebraska, USA.</title>
        <authorList>
            <person name="Schachtman D."/>
        </authorList>
    </citation>
    <scope>NUCLEOTIDE SEQUENCE [LARGE SCALE GENOMIC DNA]</scope>
    <source>
        <strain evidence="7 8">3207</strain>
    </source>
</reference>
<dbReference type="PANTHER" id="PTHR43776">
    <property type="entry name" value="TRANSPORT ATP-BINDING PROTEIN"/>
    <property type="match status" value="1"/>
</dbReference>
<dbReference type="PROSITE" id="PS50893">
    <property type="entry name" value="ABC_TRANSPORTER_2"/>
    <property type="match status" value="1"/>
</dbReference>
<evidence type="ECO:0000256" key="4">
    <source>
        <dbReference type="ARBA" id="ARBA00022741"/>
    </source>
</evidence>
<dbReference type="PROSITE" id="PS00211">
    <property type="entry name" value="ABC_TRANSPORTER_1"/>
    <property type="match status" value="1"/>
</dbReference>
<keyword evidence="3" id="KW-0813">Transport</keyword>
<accession>A0ABV2R0W7</accession>
<dbReference type="InterPro" id="IPR050319">
    <property type="entry name" value="ABC_transp_ATP-bind"/>
</dbReference>
<keyword evidence="4" id="KW-0547">Nucleotide-binding</keyword>
<dbReference type="RefSeq" id="WP_354551718.1">
    <property type="nucleotide sequence ID" value="NZ_JBEPSM010000002.1"/>
</dbReference>
<evidence type="ECO:0000259" key="6">
    <source>
        <dbReference type="PROSITE" id="PS50893"/>
    </source>
</evidence>
<dbReference type="InterPro" id="IPR017871">
    <property type="entry name" value="ABC_transporter-like_CS"/>
</dbReference>
<keyword evidence="8" id="KW-1185">Reference proteome</keyword>
<dbReference type="InterPro" id="IPR027417">
    <property type="entry name" value="P-loop_NTPase"/>
</dbReference>
<dbReference type="NCBIfam" id="TIGR01727">
    <property type="entry name" value="oligo_HPY"/>
    <property type="match status" value="1"/>
</dbReference>
<evidence type="ECO:0000256" key="1">
    <source>
        <dbReference type="ARBA" id="ARBA00004417"/>
    </source>
</evidence>
<dbReference type="GO" id="GO:0005524">
    <property type="term" value="F:ATP binding"/>
    <property type="evidence" value="ECO:0007669"/>
    <property type="project" value="UniProtKB-KW"/>
</dbReference>
<dbReference type="EMBL" id="JBEPSM010000002">
    <property type="protein sequence ID" value="MET4634696.1"/>
    <property type="molecule type" value="Genomic_DNA"/>
</dbReference>
<dbReference type="InterPro" id="IPR003593">
    <property type="entry name" value="AAA+_ATPase"/>
</dbReference>
<gene>
    <name evidence="7" type="ORF">ABIE08_002642</name>
</gene>
<sequence>MSSQSALEVQDLARWFDVSAPWLTRVLERKPKRILKAVDGVSFSVPRGSTFAIVGESGCGKSTIARLAVGLYHPTRGELNFAHGAGRDGRMRAQMIFQDPYACLNPRWRVKDIIAEPIRELGLRRGAAAVQARVTELLGLVGLARSDGEKYPHSFSGGQRQRISIARALATEPEFLVCDEPTSALDVSVQAQILNLMMDLQREFDLTYLLISHNLAVVRHASDQIAVMYLGRIVEQAPTEMLFRNPRHPYTRLLIDTIPDLEAPNRARQPLAGEVPSPIDPPSGCTFHPRCPYAQDVCRKVSPPMAKDDDGRSIACHFPLTAARPSPLAGLSAVSAT</sequence>
<dbReference type="PANTHER" id="PTHR43776:SF7">
    <property type="entry name" value="D,D-DIPEPTIDE TRANSPORT ATP-BINDING PROTEIN DDPF-RELATED"/>
    <property type="match status" value="1"/>
</dbReference>
<dbReference type="InterPro" id="IPR003439">
    <property type="entry name" value="ABC_transporter-like_ATP-bd"/>
</dbReference>
<proteinExistence type="inferred from homology"/>
<evidence type="ECO:0000256" key="2">
    <source>
        <dbReference type="ARBA" id="ARBA00005417"/>
    </source>
</evidence>
<comment type="caution">
    <text evidence="7">The sequence shown here is derived from an EMBL/GenBank/DDBJ whole genome shotgun (WGS) entry which is preliminary data.</text>
</comment>
<keyword evidence="5 7" id="KW-0067">ATP-binding</keyword>
<dbReference type="InterPro" id="IPR013563">
    <property type="entry name" value="Oligopep_ABC_C"/>
</dbReference>
<evidence type="ECO:0000313" key="7">
    <source>
        <dbReference type="EMBL" id="MET4634696.1"/>
    </source>
</evidence>
<dbReference type="Proteomes" id="UP001549321">
    <property type="component" value="Unassembled WGS sequence"/>
</dbReference>
<protein>
    <submittedName>
        <fullName evidence="7">Peptide/nickel transport system ATP-binding protein</fullName>
    </submittedName>
</protein>
<comment type="subcellular location">
    <subcellularLocation>
        <location evidence="1">Cell inner membrane</location>
        <topology evidence="1">Peripheral membrane protein</topology>
    </subcellularLocation>
</comment>
<organism evidence="7 8">
    <name type="scientific">Kaistia defluvii</name>
    <dbReference type="NCBI Taxonomy" id="410841"/>
    <lineage>
        <taxon>Bacteria</taxon>
        <taxon>Pseudomonadati</taxon>
        <taxon>Pseudomonadota</taxon>
        <taxon>Alphaproteobacteria</taxon>
        <taxon>Hyphomicrobiales</taxon>
        <taxon>Kaistiaceae</taxon>
        <taxon>Kaistia</taxon>
    </lineage>
</organism>